<keyword evidence="2" id="KW-1185">Reference proteome</keyword>
<accession>A0A8C3JWB7</accession>
<organism evidence="1 2">
    <name type="scientific">Calidris pygmaea</name>
    <name type="common">Spoon-billed sandpiper</name>
    <dbReference type="NCBI Taxonomy" id="425635"/>
    <lineage>
        <taxon>Eukaryota</taxon>
        <taxon>Metazoa</taxon>
        <taxon>Chordata</taxon>
        <taxon>Craniata</taxon>
        <taxon>Vertebrata</taxon>
        <taxon>Euteleostomi</taxon>
        <taxon>Archelosauria</taxon>
        <taxon>Archosauria</taxon>
        <taxon>Dinosauria</taxon>
        <taxon>Saurischia</taxon>
        <taxon>Theropoda</taxon>
        <taxon>Coelurosauria</taxon>
        <taxon>Aves</taxon>
        <taxon>Neognathae</taxon>
        <taxon>Neoaves</taxon>
        <taxon>Charadriiformes</taxon>
        <taxon>Scolopacidae</taxon>
        <taxon>Calidris</taxon>
    </lineage>
</organism>
<dbReference type="Ensembl" id="ENSCPGT00000015545.1">
    <property type="protein sequence ID" value="ENSCPGP00000014181.1"/>
    <property type="gene ID" value="ENSCPGG00000010036.1"/>
</dbReference>
<name>A0A8C3JWB7_9CHAR</name>
<proteinExistence type="predicted"/>
<evidence type="ECO:0000313" key="2">
    <source>
        <dbReference type="Proteomes" id="UP000694419"/>
    </source>
</evidence>
<protein>
    <submittedName>
        <fullName evidence="1">Uncharacterized protein</fullName>
    </submittedName>
</protein>
<reference evidence="1" key="1">
    <citation type="submission" date="2025-08" db="UniProtKB">
        <authorList>
            <consortium name="Ensembl"/>
        </authorList>
    </citation>
    <scope>IDENTIFICATION</scope>
</reference>
<dbReference type="AlphaFoldDB" id="A0A8C3JWB7"/>
<evidence type="ECO:0000313" key="1">
    <source>
        <dbReference type="Ensembl" id="ENSCPGP00000014181.1"/>
    </source>
</evidence>
<dbReference type="Proteomes" id="UP000694419">
    <property type="component" value="Unplaced"/>
</dbReference>
<reference evidence="1" key="2">
    <citation type="submission" date="2025-09" db="UniProtKB">
        <authorList>
            <consortium name="Ensembl"/>
        </authorList>
    </citation>
    <scope>IDENTIFICATION</scope>
</reference>
<sequence>SAKSAFLLYWATFIRFHFTMLSPFSLFVLCFPQAASLSLCLGEIPLCFTPSALLLTCDRSSGSGHLLLFPSPGNFSLKPSSQAWQASDQKCFSPSLTDGPHQPPVDLVSQSESHCLSSCGTSPVTFC</sequence>